<evidence type="ECO:0000256" key="3">
    <source>
        <dbReference type="ARBA" id="ARBA00056825"/>
    </source>
</evidence>
<keyword evidence="6" id="KW-1185">Reference proteome</keyword>
<dbReference type="Gene3D" id="2.30.33.40">
    <property type="entry name" value="GroES chaperonin"/>
    <property type="match status" value="1"/>
</dbReference>
<dbReference type="SMART" id="SM00883">
    <property type="entry name" value="Cpn10"/>
    <property type="match status" value="1"/>
</dbReference>
<dbReference type="InterPro" id="IPR018369">
    <property type="entry name" value="Chaprnonin_Cpn10_CS"/>
</dbReference>
<comment type="similarity">
    <text evidence="1 4">Belongs to the GroES chaperonin family.</text>
</comment>
<evidence type="ECO:0000256" key="1">
    <source>
        <dbReference type="ARBA" id="ARBA00006975"/>
    </source>
</evidence>
<evidence type="ECO:0000256" key="2">
    <source>
        <dbReference type="ARBA" id="ARBA00023186"/>
    </source>
</evidence>
<name>G4U3B2_SERID</name>
<dbReference type="GO" id="GO:0005759">
    <property type="term" value="C:mitochondrial matrix"/>
    <property type="evidence" value="ECO:0007669"/>
    <property type="project" value="TreeGrafter"/>
</dbReference>
<dbReference type="eggNOG" id="KOG1641">
    <property type="taxonomic scope" value="Eukaryota"/>
</dbReference>
<protein>
    <submittedName>
        <fullName evidence="5">Probable heat shock protein 10 (Chaperonin CPN10)</fullName>
    </submittedName>
</protein>
<dbReference type="PANTHER" id="PTHR10772">
    <property type="entry name" value="10 KDA HEAT SHOCK PROTEIN"/>
    <property type="match status" value="1"/>
</dbReference>
<dbReference type="SUPFAM" id="SSF50129">
    <property type="entry name" value="GroES-like"/>
    <property type="match status" value="1"/>
</dbReference>
<dbReference type="HAMAP" id="MF_00580">
    <property type="entry name" value="CH10"/>
    <property type="match status" value="1"/>
</dbReference>
<dbReference type="InParanoid" id="G4U3B2"/>
<gene>
    <name evidence="5" type="ORF">PIIN_01758</name>
</gene>
<dbReference type="GO" id="GO:0005524">
    <property type="term" value="F:ATP binding"/>
    <property type="evidence" value="ECO:0007669"/>
    <property type="project" value="InterPro"/>
</dbReference>
<dbReference type="GO" id="GO:0046872">
    <property type="term" value="F:metal ion binding"/>
    <property type="evidence" value="ECO:0007669"/>
    <property type="project" value="TreeGrafter"/>
</dbReference>
<dbReference type="GO" id="GO:0051087">
    <property type="term" value="F:protein-folding chaperone binding"/>
    <property type="evidence" value="ECO:0007669"/>
    <property type="project" value="TreeGrafter"/>
</dbReference>
<evidence type="ECO:0000256" key="4">
    <source>
        <dbReference type="RuleBase" id="RU003479"/>
    </source>
</evidence>
<dbReference type="AlphaFoldDB" id="G4U3B2"/>
<proteinExistence type="inferred from homology"/>
<dbReference type="HOGENOM" id="CLU_132825_0_0_1"/>
<accession>G4U3B2</accession>
<dbReference type="GO" id="GO:0044183">
    <property type="term" value="F:protein folding chaperone"/>
    <property type="evidence" value="ECO:0007669"/>
    <property type="project" value="InterPro"/>
</dbReference>
<dbReference type="STRING" id="1109443.G4U3B2"/>
<organism evidence="5 6">
    <name type="scientific">Serendipita indica (strain DSM 11827)</name>
    <name type="common">Root endophyte fungus</name>
    <name type="synonym">Piriformospora indica</name>
    <dbReference type="NCBI Taxonomy" id="1109443"/>
    <lineage>
        <taxon>Eukaryota</taxon>
        <taxon>Fungi</taxon>
        <taxon>Dikarya</taxon>
        <taxon>Basidiomycota</taxon>
        <taxon>Agaricomycotina</taxon>
        <taxon>Agaricomycetes</taxon>
        <taxon>Sebacinales</taxon>
        <taxon>Serendipitaceae</taxon>
        <taxon>Serendipita</taxon>
    </lineage>
</organism>
<dbReference type="EMBL" id="CAFZ01001883">
    <property type="protein sequence ID" value="CCA78085.1"/>
    <property type="molecule type" value="Genomic_DNA"/>
</dbReference>
<dbReference type="InterPro" id="IPR011032">
    <property type="entry name" value="GroES-like_sf"/>
</dbReference>
<dbReference type="Proteomes" id="UP000007148">
    <property type="component" value="Unassembled WGS sequence"/>
</dbReference>
<dbReference type="GO" id="GO:0051082">
    <property type="term" value="F:unfolded protein binding"/>
    <property type="evidence" value="ECO:0007669"/>
    <property type="project" value="TreeGrafter"/>
</dbReference>
<evidence type="ECO:0000313" key="5">
    <source>
        <dbReference type="EMBL" id="CCA78085.1"/>
    </source>
</evidence>
<keyword evidence="5" id="KW-0346">Stress response</keyword>
<dbReference type="OMA" id="EDFLIMR"/>
<evidence type="ECO:0000313" key="6">
    <source>
        <dbReference type="Proteomes" id="UP000007148"/>
    </source>
</evidence>
<dbReference type="FunFam" id="2.30.33.40:FF:000002">
    <property type="entry name" value="10 kDa chaperonin, mitochondrial"/>
    <property type="match status" value="1"/>
</dbReference>
<dbReference type="Pfam" id="PF00166">
    <property type="entry name" value="Cpn10"/>
    <property type="match status" value="1"/>
</dbReference>
<dbReference type="FunCoup" id="G4U3B2">
    <property type="interactions" value="310"/>
</dbReference>
<dbReference type="PROSITE" id="PS00681">
    <property type="entry name" value="CHAPERONINS_CPN10"/>
    <property type="match status" value="1"/>
</dbReference>
<keyword evidence="2 4" id="KW-0143">Chaperone</keyword>
<dbReference type="InterPro" id="IPR037124">
    <property type="entry name" value="Chaperonin_GroES_sf"/>
</dbReference>
<comment type="function">
    <text evidence="3">Eukaryotic CPN10 homolog which is essential for mitochondrial protein biogenesis, together with CPN60. Binds to CPN60 in the presence of Mg-ATP and suppresses the ATPase activity of the latter.</text>
</comment>
<dbReference type="OrthoDB" id="184876at2759"/>
<comment type="caution">
    <text evidence="5">The sequence shown here is derived from an EMBL/GenBank/DDBJ whole genome shotgun (WGS) entry which is preliminary data.</text>
</comment>
<dbReference type="PANTHER" id="PTHR10772:SF0">
    <property type="entry name" value="10 KDA HEAT SHOCK PROTEIN, MITOCHONDRIAL"/>
    <property type="match status" value="1"/>
</dbReference>
<sequence>MAATFKNIRSVIPLFDRVLVQRFKPETKTASGLFLPSSATSGTLPEATVIAVGPGVPDRNGKIVPPSVSAGDRVLLPSWGGNSIKVGEEEYFMFKDSDILAKIKE</sequence>
<dbReference type="CDD" id="cd00320">
    <property type="entry name" value="cpn10"/>
    <property type="match status" value="1"/>
</dbReference>
<dbReference type="PRINTS" id="PR00297">
    <property type="entry name" value="CHAPERONIN10"/>
</dbReference>
<dbReference type="InterPro" id="IPR020818">
    <property type="entry name" value="Chaperonin_GroES"/>
</dbReference>
<reference evidence="5 6" key="1">
    <citation type="journal article" date="2011" name="PLoS Pathog.">
        <title>Endophytic Life Strategies Decoded by Genome and Transcriptome Analyses of the Mutualistic Root Symbiont Piriformospora indica.</title>
        <authorList>
            <person name="Zuccaro A."/>
            <person name="Lahrmann U."/>
            <person name="Guldener U."/>
            <person name="Langen G."/>
            <person name="Pfiffi S."/>
            <person name="Biedenkopf D."/>
            <person name="Wong P."/>
            <person name="Samans B."/>
            <person name="Grimm C."/>
            <person name="Basiewicz M."/>
            <person name="Murat C."/>
            <person name="Martin F."/>
            <person name="Kogel K.H."/>
        </authorList>
    </citation>
    <scope>NUCLEOTIDE SEQUENCE [LARGE SCALE GENOMIC DNA]</scope>
    <source>
        <strain evidence="5 6">DSM 11827</strain>
    </source>
</reference>